<reference evidence="2" key="2">
    <citation type="journal article" date="2022" name="Res Sq">
        <title>Comparative Genomics Reveals Insights into the Divergent Evolution of Astigmatic Mites and Household Pest Adaptations.</title>
        <authorList>
            <person name="Xiong Q."/>
            <person name="Wan A.T.-Y."/>
            <person name="Liu X.-Y."/>
            <person name="Fung C.S.-H."/>
            <person name="Xiao X."/>
            <person name="Malainual N."/>
            <person name="Hou J."/>
            <person name="Wang L."/>
            <person name="Wang M."/>
            <person name="Yang K."/>
            <person name="Cui Y."/>
            <person name="Leung E."/>
            <person name="Nong W."/>
            <person name="Shin S.-K."/>
            <person name="Au S."/>
            <person name="Jeong K.Y."/>
            <person name="Chew F.T."/>
            <person name="Hui J."/>
            <person name="Leung T.F."/>
            <person name="Tungtrongchitr A."/>
            <person name="Zhong N."/>
            <person name="Liu Z."/>
            <person name="Tsui S."/>
        </authorList>
    </citation>
    <scope>NUCLEOTIDE SEQUENCE</scope>
    <source>
        <strain evidence="2">Derf</strain>
        <tissue evidence="2">Whole organism</tissue>
    </source>
</reference>
<evidence type="ECO:0000313" key="2">
    <source>
        <dbReference type="EMBL" id="KAH9496972.1"/>
    </source>
</evidence>
<dbReference type="EMBL" id="ASGP02000007">
    <property type="protein sequence ID" value="KAH9496972.1"/>
    <property type="molecule type" value="Genomic_DNA"/>
</dbReference>
<evidence type="ECO:0000256" key="1">
    <source>
        <dbReference type="SAM" id="MobiDB-lite"/>
    </source>
</evidence>
<protein>
    <submittedName>
        <fullName evidence="2">Uncharacterized protein</fullName>
    </submittedName>
</protein>
<accession>A0A922HKY3</accession>
<gene>
    <name evidence="2" type="ORF">DERF_012993</name>
</gene>
<reference evidence="2" key="1">
    <citation type="submission" date="2013-05" db="EMBL/GenBank/DDBJ databases">
        <authorList>
            <person name="Yim A.K.Y."/>
            <person name="Chan T.F."/>
            <person name="Ji K.M."/>
            <person name="Liu X.Y."/>
            <person name="Zhou J.W."/>
            <person name="Li R.Q."/>
            <person name="Yang K.Y."/>
            <person name="Li J."/>
            <person name="Li M."/>
            <person name="Law P.T.W."/>
            <person name="Wu Y.L."/>
            <person name="Cai Z.L."/>
            <person name="Qin H."/>
            <person name="Bao Y."/>
            <person name="Leung R.K.K."/>
            <person name="Ng P.K.S."/>
            <person name="Zou J."/>
            <person name="Zhong X.J."/>
            <person name="Ran P.X."/>
            <person name="Zhong N.S."/>
            <person name="Liu Z.G."/>
            <person name="Tsui S.K.W."/>
        </authorList>
    </citation>
    <scope>NUCLEOTIDE SEQUENCE</scope>
    <source>
        <strain evidence="2">Derf</strain>
        <tissue evidence="2">Whole organism</tissue>
    </source>
</reference>
<proteinExistence type="predicted"/>
<sequence length="887" mass="102521">MSLTQKNLRRRILYLIELIDKQSSLSRILNHFCFLIDDIDYSDSSYVVCADQWTKIINFVQTKLQEHSSEVSEEYNRAFNHLALSHNLGSKIRFNVRLIKFNEFFDKSPNYHKITFWLLTIINCKMAKKLPLSVKNTIKNSMLQALYTNTFENITREEAYMTDASLNEEIQTCVTAQVSSMHLDSPEVMEVSDVSDSNEDLVQDNRGGDESPMIVHQAAAESSSSINVCQDIDEDSESTDTASETNQYDEEFLSDIDEDFDSDSNEKEESIFFETLSSTLSTQNMKRFENYALKIIDTRISRNTSLVGLREITDQCFDLASELIMDDTLTNRDRLDILNTSKRFSRSLHLQNVCLKRSDNFIKPIKYEKDGIKFYYMPLKKIIKSLVDEDIIQNTLNERSENTSTYIKENNLVGKIRLILYADDIGVVNPIGFAKGRHKMLLFHLDIDNPTKWKTKADSIPSVLMVERSSSLKATGLKIILEPMFEDLKHLAQNGIYFRNHNTTLLVQLAYVIGDNLSVAELLGFKRTFGKYLTCRYCSATRAEIEAPDFFSLPRRQENFLLPPSILSNEIDQIKTNKQYKSPFGIKFPSPFLDLGMNIFKISPPDIFHDFLEGVLPDVVQVIAQKSGIRKKNLISRIKQIKWVNGPVSVINQLEICGNAVQKLEFFFRLIEIYPEWLNNPPNIFPLYEVARKTVFKICSPSSIYDYSLFRSEVEKFVEMMKINEIKRAKAHFISHYPSLVGFYGGSLVSYSSRRFERKNKEVKNLILHSRNFKDVAYSLSWLHQAKRITVKKTAPESWPLNRNIVRAIVQGESEEAISFIKANELKTVDDKILVLGDKFDTTITNLYFVRKVINVERDYRIFLDQTSYNNSFIFSNDEFVNYCIQV</sequence>
<name>A0A922HKY3_DERFA</name>
<feature type="region of interest" description="Disordered" evidence="1">
    <location>
        <begin position="231"/>
        <end position="250"/>
    </location>
</feature>
<evidence type="ECO:0000313" key="3">
    <source>
        <dbReference type="Proteomes" id="UP000790347"/>
    </source>
</evidence>
<dbReference type="AlphaFoldDB" id="A0A922HKY3"/>
<comment type="caution">
    <text evidence="2">The sequence shown here is derived from an EMBL/GenBank/DDBJ whole genome shotgun (WGS) entry which is preliminary data.</text>
</comment>
<organism evidence="2 3">
    <name type="scientific">Dermatophagoides farinae</name>
    <name type="common">American house dust mite</name>
    <dbReference type="NCBI Taxonomy" id="6954"/>
    <lineage>
        <taxon>Eukaryota</taxon>
        <taxon>Metazoa</taxon>
        <taxon>Ecdysozoa</taxon>
        <taxon>Arthropoda</taxon>
        <taxon>Chelicerata</taxon>
        <taxon>Arachnida</taxon>
        <taxon>Acari</taxon>
        <taxon>Acariformes</taxon>
        <taxon>Sarcoptiformes</taxon>
        <taxon>Astigmata</taxon>
        <taxon>Psoroptidia</taxon>
        <taxon>Analgoidea</taxon>
        <taxon>Pyroglyphidae</taxon>
        <taxon>Dermatophagoidinae</taxon>
        <taxon>Dermatophagoides</taxon>
    </lineage>
</organism>
<dbReference type="Proteomes" id="UP000790347">
    <property type="component" value="Unassembled WGS sequence"/>
</dbReference>
<keyword evidence="3" id="KW-1185">Reference proteome</keyword>